<dbReference type="InterPro" id="IPR011029">
    <property type="entry name" value="DEATH-like_dom_sf"/>
</dbReference>
<dbReference type="Gene3D" id="1.10.533.10">
    <property type="entry name" value="Death Domain, Fas"/>
    <property type="match status" value="2"/>
</dbReference>
<evidence type="ECO:0000313" key="9">
    <source>
        <dbReference type="Proteomes" id="UP000694427"/>
    </source>
</evidence>
<dbReference type="GO" id="GO:0042981">
    <property type="term" value="P:regulation of apoptotic process"/>
    <property type="evidence" value="ECO:0007669"/>
    <property type="project" value="InterPro"/>
</dbReference>
<dbReference type="Proteomes" id="UP000694427">
    <property type="component" value="Unplaced"/>
</dbReference>
<evidence type="ECO:0000256" key="2">
    <source>
        <dbReference type="ARBA" id="ARBA00022490"/>
    </source>
</evidence>
<dbReference type="InterPro" id="IPR001315">
    <property type="entry name" value="CARD"/>
</dbReference>
<reference evidence="8" key="2">
    <citation type="submission" date="2025-05" db="UniProtKB">
        <authorList>
            <consortium name="Ensembl"/>
        </authorList>
    </citation>
    <scope>IDENTIFICATION</scope>
</reference>
<gene>
    <name evidence="8 10" type="primary">si:dkey-10c21.1</name>
</gene>
<dbReference type="PANTHER" id="PTHR46985">
    <property type="entry name" value="NACHT, LRR AND PYD DOMAINS-CONTAINING PROTEIN 1"/>
    <property type="match status" value="1"/>
</dbReference>
<evidence type="ECO:0000313" key="10">
    <source>
        <dbReference type="RefSeq" id="XP_042620445.1"/>
    </source>
</evidence>
<comment type="subcellular location">
    <subcellularLocation>
        <location evidence="1">Cytoplasm</location>
        <location evidence="1">Cytosol</location>
    </subcellularLocation>
</comment>
<keyword evidence="3" id="KW-0399">Innate immunity</keyword>
<dbReference type="GeneID" id="122146222"/>
<dbReference type="PANTHER" id="PTHR46985:SF2">
    <property type="entry name" value="APOPTOSIS-ASSOCIATED SPECK-LIKE PROTEIN CONTAINING A CARD"/>
    <property type="match status" value="1"/>
</dbReference>
<dbReference type="RefSeq" id="XP_042620445.1">
    <property type="nucleotide sequence ID" value="XM_042764511.1"/>
</dbReference>
<accession>A0A8C1MCK3</accession>
<dbReference type="KEGG" id="ccar:122146222"/>
<evidence type="ECO:0000256" key="6">
    <source>
        <dbReference type="SAM" id="MobiDB-lite"/>
    </source>
</evidence>
<keyword evidence="2" id="KW-0963">Cytoplasm</keyword>
<feature type="domain" description="CARD" evidence="7">
    <location>
        <begin position="1"/>
        <end position="77"/>
    </location>
</feature>
<dbReference type="InterPro" id="IPR051249">
    <property type="entry name" value="NLRP_Inflammasome"/>
</dbReference>
<keyword evidence="9" id="KW-1185">Reference proteome</keyword>
<evidence type="ECO:0000313" key="8">
    <source>
        <dbReference type="Ensembl" id="ENSCCRP00010075400.1"/>
    </source>
</evidence>
<dbReference type="OrthoDB" id="9931598at2759"/>
<evidence type="ECO:0000256" key="5">
    <source>
        <dbReference type="ARBA" id="ARBA00023198"/>
    </source>
</evidence>
<evidence type="ECO:0000256" key="4">
    <source>
        <dbReference type="ARBA" id="ARBA00022859"/>
    </source>
</evidence>
<dbReference type="SUPFAM" id="SSF47986">
    <property type="entry name" value="DEATH domain"/>
    <property type="match status" value="2"/>
</dbReference>
<evidence type="ECO:0000256" key="1">
    <source>
        <dbReference type="ARBA" id="ARBA00004514"/>
    </source>
</evidence>
<dbReference type="GO" id="GO:0005829">
    <property type="term" value="C:cytosol"/>
    <property type="evidence" value="ECO:0007669"/>
    <property type="project" value="UniProtKB-SubCell"/>
</dbReference>
<feature type="region of interest" description="Disordered" evidence="6">
    <location>
        <begin position="161"/>
        <end position="180"/>
    </location>
</feature>
<proteinExistence type="predicted"/>
<dbReference type="CDD" id="cd01671">
    <property type="entry name" value="CARD"/>
    <property type="match status" value="1"/>
</dbReference>
<dbReference type="Proteomes" id="UP001155660">
    <property type="component" value="Chromosome A9"/>
</dbReference>
<name>A0A8C1MCK3_CYPCA</name>
<organism evidence="8 9">
    <name type="scientific">Cyprinus carpio</name>
    <name type="common">Common carp</name>
    <dbReference type="NCBI Taxonomy" id="7962"/>
    <lineage>
        <taxon>Eukaryota</taxon>
        <taxon>Metazoa</taxon>
        <taxon>Chordata</taxon>
        <taxon>Craniata</taxon>
        <taxon>Vertebrata</taxon>
        <taxon>Euteleostomi</taxon>
        <taxon>Actinopterygii</taxon>
        <taxon>Neopterygii</taxon>
        <taxon>Teleostei</taxon>
        <taxon>Ostariophysi</taxon>
        <taxon>Cypriniformes</taxon>
        <taxon>Cyprinidae</taxon>
        <taxon>Cyprininae</taxon>
        <taxon>Cyprinus</taxon>
    </lineage>
</organism>
<dbReference type="PROSITE" id="PS50209">
    <property type="entry name" value="CARD"/>
    <property type="match status" value="1"/>
</dbReference>
<dbReference type="GO" id="GO:0006954">
    <property type="term" value="P:inflammatory response"/>
    <property type="evidence" value="ECO:0007669"/>
    <property type="project" value="UniProtKB-KW"/>
</dbReference>
<keyword evidence="5" id="KW-0395">Inflammatory response</keyword>
<sequence>MDKIILENKPKLIKCLSSDSELLLQHVQAKKLITMSQYNELMDMKPKERVIIKLLDIILSKGENVCRKFLDLLKEDDVNEISPELRDWIKTVDTEYQKTEEDCKRRESGDRPIQETANMASHSCIKVKCNISSSDGSSIFSPVITGRSLCPIEFNTTAPSGRSDVQANYQKPDRDSQQRPIQDCPMFLKKNFSLLVQKVRNINPIIDDLVLHDESVANVRAKSTDQEKMRTLLGYVNCESIAKDLVTALYKHEKPLMNELQNNY</sequence>
<evidence type="ECO:0000256" key="3">
    <source>
        <dbReference type="ARBA" id="ARBA00022588"/>
    </source>
</evidence>
<protein>
    <submittedName>
        <fullName evidence="10">Uncharacterized protein si:dkey-10c21.1 isoform X1</fullName>
    </submittedName>
</protein>
<dbReference type="GO" id="GO:0045087">
    <property type="term" value="P:innate immune response"/>
    <property type="evidence" value="ECO:0007669"/>
    <property type="project" value="UniProtKB-KW"/>
</dbReference>
<dbReference type="Pfam" id="PF00619">
    <property type="entry name" value="CARD"/>
    <property type="match status" value="1"/>
</dbReference>
<dbReference type="Ensembl" id="ENSCCRT00010083548.1">
    <property type="protein sequence ID" value="ENSCCRP00010075400.1"/>
    <property type="gene ID" value="ENSCCRG00010032879.1"/>
</dbReference>
<dbReference type="AlphaFoldDB" id="A0A8C1MCK3"/>
<reference evidence="10" key="1">
    <citation type="submission" date="2025-04" db="UniProtKB">
        <authorList>
            <consortium name="RefSeq"/>
        </authorList>
    </citation>
    <scope>IDENTIFICATION</scope>
    <source>
        <tissue evidence="10">Muscle</tissue>
    </source>
</reference>
<evidence type="ECO:0000259" key="7">
    <source>
        <dbReference type="PROSITE" id="PS50209"/>
    </source>
</evidence>
<keyword evidence="4" id="KW-0391">Immunity</keyword>